<proteinExistence type="predicted"/>
<dbReference type="InterPro" id="IPR010982">
    <property type="entry name" value="Lambda_DNA-bd_dom_sf"/>
</dbReference>
<gene>
    <name evidence="2" type="ORF">PbJCM13498_34310</name>
</gene>
<evidence type="ECO:0000259" key="1">
    <source>
        <dbReference type="PROSITE" id="PS50943"/>
    </source>
</evidence>
<sequence>MDMTETAPAPKVHHGRNIKRLREMLGVKQEYIASELNLTQQTISKLEQKEVIEDDMLEKVAKTLNVPTDAIKNLSDDAATNYINTFYDNHGHGFFANNVNFNPIDKVVELYERLLAAEKDKVAMMEKLMEGRK</sequence>
<dbReference type="SMART" id="SM00530">
    <property type="entry name" value="HTH_XRE"/>
    <property type="match status" value="1"/>
</dbReference>
<dbReference type="InterPro" id="IPR001387">
    <property type="entry name" value="Cro/C1-type_HTH"/>
</dbReference>
<name>A0A5M4B3S4_9BACT</name>
<dbReference type="GO" id="GO:0003677">
    <property type="term" value="F:DNA binding"/>
    <property type="evidence" value="ECO:0007669"/>
    <property type="project" value="InterPro"/>
</dbReference>
<protein>
    <submittedName>
        <fullName evidence="2">Transcriptional regulator</fullName>
    </submittedName>
</protein>
<dbReference type="Proteomes" id="UP000391834">
    <property type="component" value="Unassembled WGS sequence"/>
</dbReference>
<organism evidence="2 3">
    <name type="scientific">Prolixibacter bellariivorans</name>
    <dbReference type="NCBI Taxonomy" id="314319"/>
    <lineage>
        <taxon>Bacteria</taxon>
        <taxon>Pseudomonadati</taxon>
        <taxon>Bacteroidota</taxon>
        <taxon>Bacteroidia</taxon>
        <taxon>Marinilabiliales</taxon>
        <taxon>Prolixibacteraceae</taxon>
        <taxon>Prolixibacter</taxon>
    </lineage>
</organism>
<dbReference type="EMBL" id="BLAX01000001">
    <property type="protein sequence ID" value="GET34568.1"/>
    <property type="molecule type" value="Genomic_DNA"/>
</dbReference>
<dbReference type="PROSITE" id="PS50943">
    <property type="entry name" value="HTH_CROC1"/>
    <property type="match status" value="1"/>
</dbReference>
<comment type="caution">
    <text evidence="2">The sequence shown here is derived from an EMBL/GenBank/DDBJ whole genome shotgun (WGS) entry which is preliminary data.</text>
</comment>
<dbReference type="Pfam" id="PF01381">
    <property type="entry name" value="HTH_3"/>
    <property type="match status" value="1"/>
</dbReference>
<dbReference type="CDD" id="cd00093">
    <property type="entry name" value="HTH_XRE"/>
    <property type="match status" value="1"/>
</dbReference>
<keyword evidence="3" id="KW-1185">Reference proteome</keyword>
<reference evidence="2 3" key="1">
    <citation type="submission" date="2019-10" db="EMBL/GenBank/DDBJ databases">
        <title>Prolixibacter strains distinguished by the presence of nitrate reductase genes were adept at nitrate-dependent anaerobic corrosion of metallic iron and carbon steel.</title>
        <authorList>
            <person name="Iino T."/>
            <person name="Shono N."/>
            <person name="Ito K."/>
            <person name="Nakamura R."/>
            <person name="Sueoka K."/>
            <person name="Harayama S."/>
            <person name="Ohkuma M."/>
        </authorList>
    </citation>
    <scope>NUCLEOTIDE SEQUENCE [LARGE SCALE GENOMIC DNA]</scope>
    <source>
        <strain evidence="2 3">JCM 13498</strain>
    </source>
</reference>
<dbReference type="SUPFAM" id="SSF47413">
    <property type="entry name" value="lambda repressor-like DNA-binding domains"/>
    <property type="match status" value="1"/>
</dbReference>
<evidence type="ECO:0000313" key="2">
    <source>
        <dbReference type="EMBL" id="GET34568.1"/>
    </source>
</evidence>
<accession>A0A5M4B3S4</accession>
<dbReference type="Gene3D" id="1.10.260.40">
    <property type="entry name" value="lambda repressor-like DNA-binding domains"/>
    <property type="match status" value="1"/>
</dbReference>
<dbReference type="RefSeq" id="WP_199898748.1">
    <property type="nucleotide sequence ID" value="NZ_BLAX01000001.1"/>
</dbReference>
<evidence type="ECO:0000313" key="3">
    <source>
        <dbReference type="Proteomes" id="UP000391834"/>
    </source>
</evidence>
<dbReference type="AlphaFoldDB" id="A0A5M4B3S4"/>
<feature type="domain" description="HTH cro/C1-type" evidence="1">
    <location>
        <begin position="18"/>
        <end position="71"/>
    </location>
</feature>